<organism evidence="15 16">
    <name type="scientific">Dioszegia hungarica</name>
    <dbReference type="NCBI Taxonomy" id="4972"/>
    <lineage>
        <taxon>Eukaryota</taxon>
        <taxon>Fungi</taxon>
        <taxon>Dikarya</taxon>
        <taxon>Basidiomycota</taxon>
        <taxon>Agaricomycotina</taxon>
        <taxon>Tremellomycetes</taxon>
        <taxon>Tremellales</taxon>
        <taxon>Bulleribasidiaceae</taxon>
        <taxon>Dioszegia</taxon>
    </lineage>
</organism>
<dbReference type="EMBL" id="JAKWFO010000005">
    <property type="protein sequence ID" value="KAI9636431.1"/>
    <property type="molecule type" value="Genomic_DNA"/>
</dbReference>
<dbReference type="GO" id="GO:0003864">
    <property type="term" value="F:3-methyl-2-oxobutanoate hydroxymethyltransferase activity"/>
    <property type="evidence" value="ECO:0007669"/>
    <property type="project" value="UniProtKB-EC"/>
</dbReference>
<keyword evidence="10" id="KW-0496">Mitochondrion</keyword>
<comment type="catalytic activity">
    <reaction evidence="12 13">
        <text>(6R)-5,10-methylene-5,6,7,8-tetrahydrofolate + 3-methyl-2-oxobutanoate + H2O = 2-dehydropantoate + (6S)-5,6,7,8-tetrahydrofolate</text>
        <dbReference type="Rhea" id="RHEA:11824"/>
        <dbReference type="ChEBI" id="CHEBI:11561"/>
        <dbReference type="ChEBI" id="CHEBI:11851"/>
        <dbReference type="ChEBI" id="CHEBI:15377"/>
        <dbReference type="ChEBI" id="CHEBI:15636"/>
        <dbReference type="ChEBI" id="CHEBI:57453"/>
        <dbReference type="EC" id="2.1.2.11"/>
    </reaction>
</comment>
<evidence type="ECO:0000256" key="12">
    <source>
        <dbReference type="ARBA" id="ARBA00049172"/>
    </source>
</evidence>
<evidence type="ECO:0000256" key="3">
    <source>
        <dbReference type="ARBA" id="ARBA00008676"/>
    </source>
</evidence>
<comment type="subcellular location">
    <subcellularLocation>
        <location evidence="1">Mitochondrion</location>
    </subcellularLocation>
</comment>
<dbReference type="InterPro" id="IPR003700">
    <property type="entry name" value="Pantoate_hydroxy_MeTrfase"/>
</dbReference>
<dbReference type="FunFam" id="3.20.20.60:FF:000003">
    <property type="entry name" value="3-methyl-2-oxobutanoate hydroxymethyltransferase"/>
    <property type="match status" value="1"/>
</dbReference>
<keyword evidence="13" id="KW-0566">Pantothenate biosynthesis</keyword>
<evidence type="ECO:0000256" key="4">
    <source>
        <dbReference type="ARBA" id="ARBA00012618"/>
    </source>
</evidence>
<dbReference type="GO" id="GO:0000287">
    <property type="term" value="F:magnesium ion binding"/>
    <property type="evidence" value="ECO:0007669"/>
    <property type="project" value="TreeGrafter"/>
</dbReference>
<dbReference type="Pfam" id="PF02548">
    <property type="entry name" value="Pantoate_transf"/>
    <property type="match status" value="1"/>
</dbReference>
<dbReference type="InterPro" id="IPR015813">
    <property type="entry name" value="Pyrv/PenolPyrv_kinase-like_dom"/>
</dbReference>
<proteinExistence type="inferred from homology"/>
<comment type="caution">
    <text evidence="15">The sequence shown here is derived from an EMBL/GenBank/DDBJ whole genome shotgun (WGS) entry which is preliminary data.</text>
</comment>
<keyword evidence="5 13" id="KW-0808">Transferase</keyword>
<dbReference type="CDD" id="cd06557">
    <property type="entry name" value="KPHMT-like"/>
    <property type="match status" value="1"/>
</dbReference>
<dbReference type="PANTHER" id="PTHR20881">
    <property type="entry name" value="3-METHYL-2-OXOBUTANOATE HYDROXYMETHYLTRANSFERASE"/>
    <property type="match status" value="1"/>
</dbReference>
<feature type="compositionally biased region" description="Basic and acidic residues" evidence="14">
    <location>
        <begin position="619"/>
        <end position="631"/>
    </location>
</feature>
<gene>
    <name evidence="15" type="ORF">MKK02DRAFT_45138</name>
</gene>
<feature type="compositionally biased region" description="Polar residues" evidence="14">
    <location>
        <begin position="600"/>
        <end position="611"/>
    </location>
</feature>
<feature type="compositionally biased region" description="Low complexity" evidence="14">
    <location>
        <begin position="76"/>
        <end position="92"/>
    </location>
</feature>
<comment type="similarity">
    <text evidence="3 13">Belongs to the PanB family.</text>
</comment>
<evidence type="ECO:0000256" key="9">
    <source>
        <dbReference type="ARBA" id="ARBA00023014"/>
    </source>
</evidence>
<keyword evidence="6" id="KW-0479">Metal-binding</keyword>
<dbReference type="GO" id="GO:0051536">
    <property type="term" value="F:iron-sulfur cluster binding"/>
    <property type="evidence" value="ECO:0007669"/>
    <property type="project" value="UniProtKB-KW"/>
</dbReference>
<dbReference type="GO" id="GO:0006412">
    <property type="term" value="P:translation"/>
    <property type="evidence" value="ECO:0007669"/>
    <property type="project" value="InterPro"/>
</dbReference>
<evidence type="ECO:0000256" key="8">
    <source>
        <dbReference type="ARBA" id="ARBA00023004"/>
    </source>
</evidence>
<feature type="compositionally biased region" description="Basic and acidic residues" evidence="14">
    <location>
        <begin position="424"/>
        <end position="434"/>
    </location>
</feature>
<comment type="function">
    <text evidence="11">Mitochondrial ribosome (mitoribosome) assembly factor. Binds at the interface of the head and body domains of the mitochondrial small ribosomal subunit (mt-SSU), occluding the mRNA channel and preventing compaction of the head domain towards the body. Probable inactive methyltransferase: retains the characteristic folding and ability to bind S-adenosyl-L-methionine, but it probably lost its methyltransferase activity.</text>
</comment>
<dbReference type="GO" id="GO:0015940">
    <property type="term" value="P:pantothenate biosynthetic process"/>
    <property type="evidence" value="ECO:0007669"/>
    <property type="project" value="UniProtKB-KW"/>
</dbReference>
<dbReference type="EC" id="2.1.2.11" evidence="4 13"/>
<evidence type="ECO:0000256" key="13">
    <source>
        <dbReference type="RuleBase" id="RU362100"/>
    </source>
</evidence>
<dbReference type="Pfam" id="PF09243">
    <property type="entry name" value="Rsm22"/>
    <property type="match status" value="2"/>
</dbReference>
<dbReference type="SUPFAM" id="SSF51621">
    <property type="entry name" value="Phosphoenolpyruvate/pyruvate domain"/>
    <property type="match status" value="1"/>
</dbReference>
<dbReference type="NCBIfam" id="NF001452">
    <property type="entry name" value="PRK00311.1"/>
    <property type="match status" value="1"/>
</dbReference>
<feature type="compositionally biased region" description="Pro residues" evidence="14">
    <location>
        <begin position="654"/>
        <end position="672"/>
    </location>
</feature>
<evidence type="ECO:0000256" key="5">
    <source>
        <dbReference type="ARBA" id="ARBA00022679"/>
    </source>
</evidence>
<evidence type="ECO:0000256" key="7">
    <source>
        <dbReference type="ARBA" id="ARBA00022946"/>
    </source>
</evidence>
<accession>A0AA38HCF6</accession>
<dbReference type="Gene3D" id="3.20.20.60">
    <property type="entry name" value="Phosphoenolpyruvate-binding domains"/>
    <property type="match status" value="1"/>
</dbReference>
<dbReference type="RefSeq" id="XP_052946208.1">
    <property type="nucleotide sequence ID" value="XM_053093254.1"/>
</dbReference>
<evidence type="ECO:0000256" key="14">
    <source>
        <dbReference type="SAM" id="MobiDB-lite"/>
    </source>
</evidence>
<keyword evidence="8" id="KW-0408">Iron</keyword>
<feature type="region of interest" description="Disordered" evidence="14">
    <location>
        <begin position="408"/>
        <end position="434"/>
    </location>
</feature>
<dbReference type="GO" id="GO:0005739">
    <property type="term" value="C:mitochondrion"/>
    <property type="evidence" value="ECO:0007669"/>
    <property type="project" value="UniProtKB-SubCell"/>
</dbReference>
<keyword evidence="9" id="KW-0411">Iron-sulfur</keyword>
<comment type="function">
    <text evidence="13">Catalyzes the reversible reaction in which hydroxymethyl group from 5,10-methylenetetrahydrofolate is transferred onto alpha-ketoisovalerate to form ketopantoate.</text>
</comment>
<name>A0AA38HCF6_9TREE</name>
<comment type="pathway">
    <text evidence="2 13">Cofactor biosynthesis; (R)-pantothenate biosynthesis; (R)-pantoate from 3-methyl-2-oxobutanoate: step 1/2.</text>
</comment>
<keyword evidence="7" id="KW-0809">Transit peptide</keyword>
<evidence type="ECO:0000256" key="2">
    <source>
        <dbReference type="ARBA" id="ARBA00005033"/>
    </source>
</evidence>
<feature type="region of interest" description="Disordered" evidence="14">
    <location>
        <begin position="592"/>
        <end position="673"/>
    </location>
</feature>
<dbReference type="PANTHER" id="PTHR20881:SF0">
    <property type="entry name" value="3-METHYL-2-OXOBUTANOATE HYDROXYMETHYLTRANSFERASE"/>
    <property type="match status" value="1"/>
</dbReference>
<feature type="region of interest" description="Disordered" evidence="14">
    <location>
        <begin position="36"/>
        <end position="109"/>
    </location>
</feature>
<feature type="compositionally biased region" description="Basic and acidic residues" evidence="14">
    <location>
        <begin position="98"/>
        <end position="107"/>
    </location>
</feature>
<evidence type="ECO:0000313" key="16">
    <source>
        <dbReference type="Proteomes" id="UP001164286"/>
    </source>
</evidence>
<sequence length="960" mass="103631">MLLPRPARLLRQCPTLLRPAVQRCIATTPARHAQLDESYHPFTNDMLMGSSRQRPNRASAIPDRQDQDVEVTEDTSAVASSSSPSAYAQSAESEYDHEDGGREERRAPATVIGAKRVGLVILPEQLTESIQQEINAGDPHEIRRSFLQLNPTTRTPTRGKEGERFRATPSAALAKAAAFLPGEYAAVRSIFTELRRRQGDDWLPEGSVMEVTGTVGAGLWALADSQELLEPVVVGDGRSVGRKYEFNHASRSGLELAERLAESMPTGALDVTYQRQPSKAGSAIPALVLSSFHLSTIPSTSAQRTHIQHLLSLSSPYLIIVDRNTAAGWEAMSSAREYILGLSTPESPLHIVAPCPHEAACPMLGGRESCSFSQRLQRPTFVRRTKHAKKGEEDMGYSYLVIARGERPGRSQASSSTGRVGGVAREEGRRLREKTEGRTVLREVEGGGFEMVSLVESMVEGGAIGSAEDALEMPEEEVDLEGLRTEAYEWPRLIAPPIKRSGHVIMDTCHPTGQLHRITFAKSHSKQAYYDARKSSWGDLFPHQPKGKEVVRDRGVRRLSPANASLAQVGVAEGEELGAGEMEGWPTAALSEEQADVGEGQTQGETSTAGASTMMWDFGTERSKRGGRIVDKSTTGRASRKRSIHTSAVTRSVHPPPPPPADAPGPSTPTPVPRTKVTINELYRLRSSSTPITCLTAYDYPTAMLSQNANVDMVLIGDSLAQVALGHTSTNAITLDEMIHHASAVTRGAKTPFTFADLPFGSFEESVEQGVRSVVRMIKRSGIDGIKIEGGKEIIPLVKKLSDMGIAVMPHIGLQPQRATSLSGYLVQGRSAEAAAELYDTAAQLKAVGAFALLLEAIPHTLARHITESLGILTIGIGAGPGTDGQVLVITDVLGTYAGPGAWKAKFVRHFGDAGAVSRGAVESFVQEVRGGGFPEVGKETYAMKKEEWSKFLEMTKKGE</sequence>
<dbReference type="Proteomes" id="UP001164286">
    <property type="component" value="Unassembled WGS sequence"/>
</dbReference>
<dbReference type="HAMAP" id="MF_00156">
    <property type="entry name" value="PanB"/>
    <property type="match status" value="1"/>
</dbReference>
<protein>
    <recommendedName>
        <fullName evidence="4 13">3-methyl-2-oxobutanoate hydroxymethyltransferase</fullName>
        <ecNumber evidence="4 13">2.1.2.11</ecNumber>
    </recommendedName>
</protein>
<evidence type="ECO:0000256" key="6">
    <source>
        <dbReference type="ARBA" id="ARBA00022723"/>
    </source>
</evidence>
<dbReference type="NCBIfam" id="TIGR00222">
    <property type="entry name" value="panB"/>
    <property type="match status" value="1"/>
</dbReference>
<keyword evidence="16" id="KW-1185">Reference proteome</keyword>
<evidence type="ECO:0000256" key="11">
    <source>
        <dbReference type="ARBA" id="ARBA00045681"/>
    </source>
</evidence>
<evidence type="ECO:0000256" key="1">
    <source>
        <dbReference type="ARBA" id="ARBA00004173"/>
    </source>
</evidence>
<dbReference type="InterPro" id="IPR040442">
    <property type="entry name" value="Pyrv_kinase-like_dom_sf"/>
</dbReference>
<dbReference type="GO" id="GO:0008168">
    <property type="term" value="F:methyltransferase activity"/>
    <property type="evidence" value="ECO:0007669"/>
    <property type="project" value="InterPro"/>
</dbReference>
<reference evidence="15" key="1">
    <citation type="journal article" date="2022" name="G3 (Bethesda)">
        <title>High quality genome of the basidiomycete yeast Dioszegia hungarica PDD-24b-2 isolated from cloud water.</title>
        <authorList>
            <person name="Jarrige D."/>
            <person name="Haridas S."/>
            <person name="Bleykasten-Grosshans C."/>
            <person name="Joly M."/>
            <person name="Nadalig T."/>
            <person name="Sancelme M."/>
            <person name="Vuilleumier S."/>
            <person name="Grigoriev I.V."/>
            <person name="Amato P."/>
            <person name="Bringel F."/>
        </authorList>
    </citation>
    <scope>NUCLEOTIDE SEQUENCE</scope>
    <source>
        <strain evidence="15">PDD-24b-2</strain>
    </source>
</reference>
<dbReference type="GeneID" id="77732459"/>
<evidence type="ECO:0000313" key="15">
    <source>
        <dbReference type="EMBL" id="KAI9636431.1"/>
    </source>
</evidence>
<dbReference type="InterPro" id="IPR015324">
    <property type="entry name" value="Ribosomal_Rsm22-like"/>
</dbReference>
<dbReference type="AlphaFoldDB" id="A0AA38HCF6"/>
<evidence type="ECO:0000256" key="10">
    <source>
        <dbReference type="ARBA" id="ARBA00023128"/>
    </source>
</evidence>